<comment type="caution">
    <text evidence="1">The sequence shown here is derived from an EMBL/GenBank/DDBJ whole genome shotgun (WGS) entry which is preliminary data.</text>
</comment>
<dbReference type="Proteomes" id="UP000664277">
    <property type="component" value="Unassembled WGS sequence"/>
</dbReference>
<sequence length="254" mass="28426">MNRKSKEWCRKESGNLGTVLLIVVCLLVFACGSPNLTLAAPLGGLNIGDEIKPLGKDEENEKEKTPSVEDAAVSESDLYIILHDVHEVLRRLKLDLVDLRHEANRRQYKSANVLDQDLQVIDPWSSDTPALLAMAGGREKESTLLPPRPKFLQRSIASLEQLVPELDELLNRLFKEEEKQGLLMDSQVQERHRNMLNLLDQLKSSLAGLKAIAPKPANLSLRDSSASFEIKCHDLDALCQTEWSKLKLAKMTGK</sequence>
<protein>
    <submittedName>
        <fullName evidence="1">Uncharacterized protein</fullName>
    </submittedName>
</protein>
<dbReference type="EMBL" id="JAFLCK010000016">
    <property type="protein sequence ID" value="MBN8661063.1"/>
    <property type="molecule type" value="Genomic_DNA"/>
</dbReference>
<dbReference type="AlphaFoldDB" id="A0A8J7TNI9"/>
<organism evidence="1 2">
    <name type="scientific">Candidatus Obscuribacter phosphatis</name>
    <dbReference type="NCBI Taxonomy" id="1906157"/>
    <lineage>
        <taxon>Bacteria</taxon>
        <taxon>Bacillati</taxon>
        <taxon>Candidatus Melainabacteria</taxon>
        <taxon>Candidatus Obscuribacterales</taxon>
        <taxon>Candidatus Obscuribacteraceae</taxon>
        <taxon>Candidatus Obscuribacter</taxon>
    </lineage>
</organism>
<proteinExistence type="predicted"/>
<gene>
    <name evidence="1" type="ORF">J0M35_11910</name>
</gene>
<reference evidence="1" key="1">
    <citation type="submission" date="2021-02" db="EMBL/GenBank/DDBJ databases">
        <title>Genome-Resolved Metagenomics of a Microbial Community Performing Photosynthetic Biological Nutrient Removal.</title>
        <authorList>
            <person name="Mcdaniel E.A."/>
        </authorList>
    </citation>
    <scope>NUCLEOTIDE SEQUENCE</scope>
    <source>
        <strain evidence="1">UWPOB_OBS1</strain>
    </source>
</reference>
<evidence type="ECO:0000313" key="1">
    <source>
        <dbReference type="EMBL" id="MBN8661063.1"/>
    </source>
</evidence>
<dbReference type="PROSITE" id="PS51257">
    <property type="entry name" value="PROKAR_LIPOPROTEIN"/>
    <property type="match status" value="1"/>
</dbReference>
<name>A0A8J7TNI9_9BACT</name>
<evidence type="ECO:0000313" key="2">
    <source>
        <dbReference type="Proteomes" id="UP000664277"/>
    </source>
</evidence>
<accession>A0A8J7TNI9</accession>